<reference evidence="3 4" key="2">
    <citation type="submission" date="2020-03" db="EMBL/GenBank/DDBJ databases">
        <title>Investigating the evolutionary divergence of the Butyrivibrio group.</title>
        <authorList>
            <person name="Skvortsov T."/>
            <person name="Santos F.G."/>
            <person name="Ting K.S."/>
            <person name="Creevey C.J."/>
        </authorList>
    </citation>
    <scope>NUCLEOTIDE SEQUENCE [LARGE SCALE GENOMIC DNA]</scope>
    <source>
        <strain evidence="3 4">MZ8</strain>
    </source>
</reference>
<feature type="transmembrane region" description="Helical" evidence="1">
    <location>
        <begin position="7"/>
        <end position="28"/>
    </location>
</feature>
<keyword evidence="3" id="KW-0645">Protease</keyword>
<feature type="transmembrane region" description="Helical" evidence="1">
    <location>
        <begin position="101"/>
        <end position="123"/>
    </location>
</feature>
<evidence type="ECO:0000313" key="4">
    <source>
        <dbReference type="Proteomes" id="UP000473091"/>
    </source>
</evidence>
<evidence type="ECO:0000256" key="1">
    <source>
        <dbReference type="SAM" id="Phobius"/>
    </source>
</evidence>
<evidence type="ECO:0000259" key="2">
    <source>
        <dbReference type="Pfam" id="PF02517"/>
    </source>
</evidence>
<keyword evidence="1" id="KW-0812">Transmembrane</keyword>
<feature type="transmembrane region" description="Helical" evidence="1">
    <location>
        <begin position="169"/>
        <end position="192"/>
    </location>
</feature>
<dbReference type="Proteomes" id="UP000473091">
    <property type="component" value="Unassembled WGS sequence"/>
</dbReference>
<dbReference type="GO" id="GO:0004175">
    <property type="term" value="F:endopeptidase activity"/>
    <property type="evidence" value="ECO:0007669"/>
    <property type="project" value="UniProtKB-ARBA"/>
</dbReference>
<gene>
    <name evidence="3" type="ORF">F0Q01_07235</name>
</gene>
<feature type="transmembrane region" description="Helical" evidence="1">
    <location>
        <begin position="34"/>
        <end position="56"/>
    </location>
</feature>
<dbReference type="GO" id="GO:0080120">
    <property type="term" value="P:CAAX-box protein maturation"/>
    <property type="evidence" value="ECO:0007669"/>
    <property type="project" value="UniProtKB-ARBA"/>
</dbReference>
<organism evidence="3 4">
    <name type="scientific">Pseudobutyrivibrio xylanivorans</name>
    <dbReference type="NCBI Taxonomy" id="185007"/>
    <lineage>
        <taxon>Bacteria</taxon>
        <taxon>Bacillati</taxon>
        <taxon>Bacillota</taxon>
        <taxon>Clostridia</taxon>
        <taxon>Lachnospirales</taxon>
        <taxon>Lachnospiraceae</taxon>
        <taxon>Pseudobutyrivibrio</taxon>
    </lineage>
</organism>
<feature type="transmembrane region" description="Helical" evidence="1">
    <location>
        <begin position="68"/>
        <end position="89"/>
    </location>
</feature>
<dbReference type="InterPro" id="IPR003675">
    <property type="entry name" value="Rce1/LyrA-like_dom"/>
</dbReference>
<accession>A0A6M0LHN6</accession>
<dbReference type="GO" id="GO:0008237">
    <property type="term" value="F:metallopeptidase activity"/>
    <property type="evidence" value="ECO:0007669"/>
    <property type="project" value="UniProtKB-KW"/>
</dbReference>
<feature type="transmembrane region" description="Helical" evidence="1">
    <location>
        <begin position="143"/>
        <end position="163"/>
    </location>
</feature>
<comment type="caution">
    <text evidence="3">The sequence shown here is derived from an EMBL/GenBank/DDBJ whole genome shotgun (WGS) entry which is preliminary data.</text>
</comment>
<protein>
    <submittedName>
        <fullName evidence="3">CPBP family intramembrane metalloprotease</fullName>
    </submittedName>
</protein>
<dbReference type="Pfam" id="PF02517">
    <property type="entry name" value="Rce1-like"/>
    <property type="match status" value="1"/>
</dbReference>
<keyword evidence="1" id="KW-1133">Transmembrane helix</keyword>
<sequence>MEKKKSAAGFLVALIITVLFFIAQEFVFGGPEEFGIGFTAVRVVLGLGGLIAITKLYGIDFKFRGREVGRGIITVGSLIFLAIGIWNFSGTLKTPELGFMQALPAVIIILFWGMSVGLFEEALCRGVLFNTFRKRMGESRSSIMKSIVFSSLIFGCLHFMNLIDNPHLVVATITQVIYATLIGICLACIYYITDNIWVVSILHGLFDIGAVIMGCFVVSGSRIFSDKDDTILELFQASGIYMIITAVFIILLFIEFEKRGILEEK</sequence>
<keyword evidence="1" id="KW-0472">Membrane</keyword>
<proteinExistence type="predicted"/>
<dbReference type="PANTHER" id="PTHR36435">
    <property type="entry name" value="SLR1288 PROTEIN"/>
    <property type="match status" value="1"/>
</dbReference>
<dbReference type="GO" id="GO:0006508">
    <property type="term" value="P:proteolysis"/>
    <property type="evidence" value="ECO:0007669"/>
    <property type="project" value="UniProtKB-KW"/>
</dbReference>
<dbReference type="PANTHER" id="PTHR36435:SF1">
    <property type="entry name" value="CAAX AMINO TERMINAL PROTEASE FAMILY PROTEIN"/>
    <property type="match status" value="1"/>
</dbReference>
<keyword evidence="3" id="KW-0482">Metalloprotease</keyword>
<dbReference type="AlphaFoldDB" id="A0A6M0LHN6"/>
<feature type="transmembrane region" description="Helical" evidence="1">
    <location>
        <begin position="236"/>
        <end position="256"/>
    </location>
</feature>
<dbReference type="RefSeq" id="WP_090487818.1">
    <property type="nucleotide sequence ID" value="NZ_VTVE01000002.1"/>
</dbReference>
<evidence type="ECO:0000313" key="3">
    <source>
        <dbReference type="EMBL" id="NEX01670.1"/>
    </source>
</evidence>
<dbReference type="InterPro" id="IPR052710">
    <property type="entry name" value="CAAX_protease"/>
</dbReference>
<feature type="transmembrane region" description="Helical" evidence="1">
    <location>
        <begin position="204"/>
        <end position="224"/>
    </location>
</feature>
<reference evidence="3 4" key="1">
    <citation type="submission" date="2019-09" db="EMBL/GenBank/DDBJ databases">
        <authorList>
            <person name="Pidcock S.E."/>
            <person name="Huws S.A."/>
        </authorList>
    </citation>
    <scope>NUCLEOTIDE SEQUENCE [LARGE SCALE GENOMIC DNA]</scope>
    <source>
        <strain evidence="3 4">MZ8</strain>
    </source>
</reference>
<keyword evidence="3" id="KW-0378">Hydrolase</keyword>
<feature type="domain" description="CAAX prenyl protease 2/Lysostaphin resistance protein A-like" evidence="2">
    <location>
        <begin position="105"/>
        <end position="208"/>
    </location>
</feature>
<name>A0A6M0LHN6_PSEXY</name>
<dbReference type="EMBL" id="VTVE01000002">
    <property type="protein sequence ID" value="NEX01670.1"/>
    <property type="molecule type" value="Genomic_DNA"/>
</dbReference>